<protein>
    <submittedName>
        <fullName evidence="1">Uncharacterized protein</fullName>
    </submittedName>
</protein>
<reference evidence="1" key="1">
    <citation type="submission" date="2020-05" db="EMBL/GenBank/DDBJ databases">
        <title>Large-scale comparative analyses of tick genomes elucidate their genetic diversity and vector capacities.</title>
        <authorList>
            <person name="Jia N."/>
            <person name="Wang J."/>
            <person name="Shi W."/>
            <person name="Du L."/>
            <person name="Sun Y."/>
            <person name="Zhan W."/>
            <person name="Jiang J."/>
            <person name="Wang Q."/>
            <person name="Zhang B."/>
            <person name="Ji P."/>
            <person name="Sakyi L.B."/>
            <person name="Cui X."/>
            <person name="Yuan T."/>
            <person name="Jiang B."/>
            <person name="Yang W."/>
            <person name="Lam T.T.-Y."/>
            <person name="Chang Q."/>
            <person name="Ding S."/>
            <person name="Wang X."/>
            <person name="Zhu J."/>
            <person name="Ruan X."/>
            <person name="Zhao L."/>
            <person name="Wei J."/>
            <person name="Que T."/>
            <person name="Du C."/>
            <person name="Cheng J."/>
            <person name="Dai P."/>
            <person name="Han X."/>
            <person name="Huang E."/>
            <person name="Gao Y."/>
            <person name="Liu J."/>
            <person name="Shao H."/>
            <person name="Ye R."/>
            <person name="Li L."/>
            <person name="Wei W."/>
            <person name="Wang X."/>
            <person name="Wang C."/>
            <person name="Yang T."/>
            <person name="Huo Q."/>
            <person name="Li W."/>
            <person name="Guo W."/>
            <person name="Chen H."/>
            <person name="Zhou L."/>
            <person name="Ni X."/>
            <person name="Tian J."/>
            <person name="Zhou Y."/>
            <person name="Sheng Y."/>
            <person name="Liu T."/>
            <person name="Pan Y."/>
            <person name="Xia L."/>
            <person name="Li J."/>
            <person name="Zhao F."/>
            <person name="Cao W."/>
        </authorList>
    </citation>
    <scope>NUCLEOTIDE SEQUENCE</scope>
    <source>
        <strain evidence="1">Hyas-2018</strain>
    </source>
</reference>
<accession>A0ACB7SYR5</accession>
<evidence type="ECO:0000313" key="2">
    <source>
        <dbReference type="Proteomes" id="UP000821845"/>
    </source>
</evidence>
<keyword evidence="2" id="KW-1185">Reference proteome</keyword>
<dbReference type="Proteomes" id="UP000821845">
    <property type="component" value="Chromosome 2"/>
</dbReference>
<name>A0ACB7SYR5_HYAAI</name>
<proteinExistence type="predicted"/>
<dbReference type="EMBL" id="CM023482">
    <property type="protein sequence ID" value="KAH6939192.1"/>
    <property type="molecule type" value="Genomic_DNA"/>
</dbReference>
<gene>
    <name evidence="1" type="ORF">HPB50_016500</name>
</gene>
<comment type="caution">
    <text evidence="1">The sequence shown here is derived from an EMBL/GenBank/DDBJ whole genome shotgun (WGS) entry which is preliminary data.</text>
</comment>
<evidence type="ECO:0000313" key="1">
    <source>
        <dbReference type="EMBL" id="KAH6939192.1"/>
    </source>
</evidence>
<organism evidence="1 2">
    <name type="scientific">Hyalomma asiaticum</name>
    <name type="common">Tick</name>
    <dbReference type="NCBI Taxonomy" id="266040"/>
    <lineage>
        <taxon>Eukaryota</taxon>
        <taxon>Metazoa</taxon>
        <taxon>Ecdysozoa</taxon>
        <taxon>Arthropoda</taxon>
        <taxon>Chelicerata</taxon>
        <taxon>Arachnida</taxon>
        <taxon>Acari</taxon>
        <taxon>Parasitiformes</taxon>
        <taxon>Ixodida</taxon>
        <taxon>Ixodoidea</taxon>
        <taxon>Ixodidae</taxon>
        <taxon>Hyalomminae</taxon>
        <taxon>Hyalomma</taxon>
    </lineage>
</organism>
<sequence>MAAACCGSDSWNLDIKIKSIEKTIAPLVQQMPPTRRFAGLTHWRCRRRRSLRHLSIGGHVFSFQLSGQNIV</sequence>